<dbReference type="EMBL" id="JACLAU010000003">
    <property type="protein sequence ID" value="MBC2650923.1"/>
    <property type="molecule type" value="Genomic_DNA"/>
</dbReference>
<dbReference type="InterPro" id="IPR036291">
    <property type="entry name" value="NAD(P)-bd_dom_sf"/>
</dbReference>
<dbReference type="InterPro" id="IPR002347">
    <property type="entry name" value="SDR_fam"/>
</dbReference>
<dbReference type="CDD" id="cd05233">
    <property type="entry name" value="SDR_c"/>
    <property type="match status" value="1"/>
</dbReference>
<keyword evidence="3" id="KW-1185">Reference proteome</keyword>
<dbReference type="NCBIfam" id="NF005559">
    <property type="entry name" value="PRK07231.1"/>
    <property type="match status" value="1"/>
</dbReference>
<name>A0A7X1F5W4_9SPHN</name>
<dbReference type="PANTHER" id="PTHR42760">
    <property type="entry name" value="SHORT-CHAIN DEHYDROGENASES/REDUCTASES FAMILY MEMBER"/>
    <property type="match status" value="1"/>
</dbReference>
<dbReference type="PRINTS" id="PR00081">
    <property type="entry name" value="GDHRDH"/>
</dbReference>
<dbReference type="PRINTS" id="PR00080">
    <property type="entry name" value="SDRFAMILY"/>
</dbReference>
<dbReference type="SUPFAM" id="SSF51735">
    <property type="entry name" value="NAD(P)-binding Rossmann-fold domains"/>
    <property type="match status" value="1"/>
</dbReference>
<evidence type="ECO:0000313" key="2">
    <source>
        <dbReference type="EMBL" id="MBC2650923.1"/>
    </source>
</evidence>
<comment type="similarity">
    <text evidence="1">Belongs to the short-chain dehydrogenases/reductases (SDR) family.</text>
</comment>
<dbReference type="Pfam" id="PF13561">
    <property type="entry name" value="adh_short_C2"/>
    <property type="match status" value="1"/>
</dbReference>
<dbReference type="InterPro" id="IPR020904">
    <property type="entry name" value="Sc_DH/Rdtase_CS"/>
</dbReference>
<comment type="caution">
    <text evidence="2">The sequence shown here is derived from an EMBL/GenBank/DDBJ whole genome shotgun (WGS) entry which is preliminary data.</text>
</comment>
<reference evidence="2 3" key="1">
    <citation type="submission" date="2020-08" db="EMBL/GenBank/DDBJ databases">
        <title>The genome sequence of Novosphingobium flavum 4Y4.</title>
        <authorList>
            <person name="Liu Y."/>
        </authorList>
    </citation>
    <scope>NUCLEOTIDE SEQUENCE [LARGE SCALE GENOMIC DNA]</scope>
    <source>
        <strain evidence="2 3">4Y4</strain>
    </source>
</reference>
<dbReference type="RefSeq" id="WP_185682337.1">
    <property type="nucleotide sequence ID" value="NZ_JACLAU010000003.1"/>
</dbReference>
<dbReference type="Gene3D" id="3.40.50.720">
    <property type="entry name" value="NAD(P)-binding Rossmann-like Domain"/>
    <property type="match status" value="1"/>
</dbReference>
<accession>A0A7X1F5W4</accession>
<proteinExistence type="inferred from homology"/>
<evidence type="ECO:0000256" key="1">
    <source>
        <dbReference type="ARBA" id="ARBA00006484"/>
    </source>
</evidence>
<dbReference type="Proteomes" id="UP000520156">
    <property type="component" value="Unassembled WGS sequence"/>
</dbReference>
<dbReference type="FunFam" id="3.40.50.720:FF:000084">
    <property type="entry name" value="Short-chain dehydrogenase reductase"/>
    <property type="match status" value="1"/>
</dbReference>
<organism evidence="2 3">
    <name type="scientific">Novosphingobium aerophilum</name>
    <dbReference type="NCBI Taxonomy" id="2839843"/>
    <lineage>
        <taxon>Bacteria</taxon>
        <taxon>Pseudomonadati</taxon>
        <taxon>Pseudomonadota</taxon>
        <taxon>Alphaproteobacteria</taxon>
        <taxon>Sphingomonadales</taxon>
        <taxon>Sphingomonadaceae</taxon>
        <taxon>Novosphingobium</taxon>
    </lineage>
</organism>
<gene>
    <name evidence="2" type="ORF">H7F49_04340</name>
</gene>
<dbReference type="AlphaFoldDB" id="A0A7X1F5W4"/>
<evidence type="ECO:0000313" key="3">
    <source>
        <dbReference type="Proteomes" id="UP000520156"/>
    </source>
</evidence>
<sequence>MTSIADFSSTPLAELLSLKGRVAIVTGGAQGLGKGIARRLAEAGATVLLGDRNLELACQTAAAIAAEYDAMVEAIAMDVSDSAAIAAAASHAKDAFGSVDIWVNNAGVFPHIPLQHMTDADWDNVFSVNARGTFAGCREAAKAMQGRGGVIVNVASLAGLRGISPGLSAYVSSKHAVVGLTKQLALELAPERIRVIAVAPSFMVTEGNLALIKQDPRMAELAAEAIPSMITSKLGRVGQPDDIARTVLFAVSDMASFITGETIVVDAAETA</sequence>
<dbReference type="GO" id="GO:0016616">
    <property type="term" value="F:oxidoreductase activity, acting on the CH-OH group of donors, NAD or NADP as acceptor"/>
    <property type="evidence" value="ECO:0007669"/>
    <property type="project" value="TreeGrafter"/>
</dbReference>
<dbReference type="PROSITE" id="PS00061">
    <property type="entry name" value="ADH_SHORT"/>
    <property type="match status" value="1"/>
</dbReference>
<protein>
    <submittedName>
        <fullName evidence="2">SDR family oxidoreductase</fullName>
    </submittedName>
</protein>